<dbReference type="STRING" id="135208.A0A4Y9ZUE0"/>
<protein>
    <recommendedName>
        <fullName evidence="1">Amidohydrolase 3 domain-containing protein</fullName>
    </recommendedName>
</protein>
<sequence>MHLYSSADVQIRLYLMGNVQSDQYWGSQIPRLLNYGRDHRLNVRSVKLFTDGALGSWGAALLEPYSDKPDTTGLMRSSKTALQNLVESFYRDGWQVNVHCIGDRANKVVLDIFEDILSRPDVDAQKWRPRIEHAQIMQMGDLERIGRLGGSDFPVEGINPLLGFYAAVSRLSVRGDSPNGTDGWYPAEALTRAQALQGMTRDAAYAAFAESERGMIAPGMKADFVVLDRDIMDEMAAAGEILKAKVLATVVDGQAAYGSL</sequence>
<dbReference type="Pfam" id="PF07969">
    <property type="entry name" value="Amidohydro_3"/>
    <property type="match status" value="1"/>
</dbReference>
<name>A0A4Y9ZUE0_9AGAM</name>
<dbReference type="InterPro" id="IPR013108">
    <property type="entry name" value="Amidohydro_3"/>
</dbReference>
<dbReference type="EMBL" id="SFCI01000685">
    <property type="protein sequence ID" value="TFY78422.1"/>
    <property type="molecule type" value="Genomic_DNA"/>
</dbReference>
<gene>
    <name evidence="2" type="ORF">EWM64_g5590</name>
</gene>
<dbReference type="AlphaFoldDB" id="A0A4Y9ZUE0"/>
<dbReference type="GO" id="GO:0016810">
    <property type="term" value="F:hydrolase activity, acting on carbon-nitrogen (but not peptide) bonds"/>
    <property type="evidence" value="ECO:0007669"/>
    <property type="project" value="InterPro"/>
</dbReference>
<accession>A0A4Y9ZUE0</accession>
<dbReference type="Gene3D" id="3.20.20.140">
    <property type="entry name" value="Metal-dependent hydrolases"/>
    <property type="match status" value="2"/>
</dbReference>
<feature type="domain" description="Amidohydrolase 3" evidence="1">
    <location>
        <begin position="149"/>
        <end position="256"/>
    </location>
</feature>
<dbReference type="OrthoDB" id="3501663at2759"/>
<proteinExistence type="predicted"/>
<evidence type="ECO:0000259" key="1">
    <source>
        <dbReference type="Pfam" id="PF07969"/>
    </source>
</evidence>
<comment type="caution">
    <text evidence="2">The sequence shown here is derived from an EMBL/GenBank/DDBJ whole genome shotgun (WGS) entry which is preliminary data.</text>
</comment>
<reference evidence="2 3" key="1">
    <citation type="submission" date="2019-02" db="EMBL/GenBank/DDBJ databases">
        <title>Genome sequencing of the rare red list fungi Hericium alpestre (H. flagellum).</title>
        <authorList>
            <person name="Buettner E."/>
            <person name="Kellner H."/>
        </authorList>
    </citation>
    <scope>NUCLEOTIDE SEQUENCE [LARGE SCALE GENOMIC DNA]</scope>
    <source>
        <strain evidence="2 3">DSM 108284</strain>
    </source>
</reference>
<dbReference type="SUPFAM" id="SSF51556">
    <property type="entry name" value="Metallo-dependent hydrolases"/>
    <property type="match status" value="1"/>
</dbReference>
<dbReference type="Proteomes" id="UP000298061">
    <property type="component" value="Unassembled WGS sequence"/>
</dbReference>
<dbReference type="InterPro" id="IPR032466">
    <property type="entry name" value="Metal_Hydrolase"/>
</dbReference>
<dbReference type="SUPFAM" id="SSF51338">
    <property type="entry name" value="Composite domain of metallo-dependent hydrolases"/>
    <property type="match status" value="1"/>
</dbReference>
<dbReference type="PANTHER" id="PTHR22642">
    <property type="entry name" value="IMIDAZOLONEPROPIONASE"/>
    <property type="match status" value="1"/>
</dbReference>
<organism evidence="2 3">
    <name type="scientific">Hericium alpestre</name>
    <dbReference type="NCBI Taxonomy" id="135208"/>
    <lineage>
        <taxon>Eukaryota</taxon>
        <taxon>Fungi</taxon>
        <taxon>Dikarya</taxon>
        <taxon>Basidiomycota</taxon>
        <taxon>Agaricomycotina</taxon>
        <taxon>Agaricomycetes</taxon>
        <taxon>Russulales</taxon>
        <taxon>Hericiaceae</taxon>
        <taxon>Hericium</taxon>
    </lineage>
</organism>
<keyword evidence="3" id="KW-1185">Reference proteome</keyword>
<evidence type="ECO:0000313" key="3">
    <source>
        <dbReference type="Proteomes" id="UP000298061"/>
    </source>
</evidence>
<evidence type="ECO:0000313" key="2">
    <source>
        <dbReference type="EMBL" id="TFY78422.1"/>
    </source>
</evidence>
<dbReference type="PANTHER" id="PTHR22642:SF2">
    <property type="entry name" value="PROTEIN LONG AFTER FAR-RED 3"/>
    <property type="match status" value="1"/>
</dbReference>
<dbReference type="InterPro" id="IPR011059">
    <property type="entry name" value="Metal-dep_hydrolase_composite"/>
</dbReference>